<protein>
    <submittedName>
        <fullName evidence="1">Uncharacterized protein</fullName>
    </submittedName>
</protein>
<reference evidence="1" key="1">
    <citation type="submission" date="2018-02" db="EMBL/GenBank/DDBJ databases">
        <title>Rhizophora mucronata_Transcriptome.</title>
        <authorList>
            <person name="Meera S.P."/>
            <person name="Sreeshan A."/>
            <person name="Augustine A."/>
        </authorList>
    </citation>
    <scope>NUCLEOTIDE SEQUENCE</scope>
    <source>
        <tissue evidence="1">Leaf</tissue>
    </source>
</reference>
<accession>A0A2P2PH11</accession>
<organism evidence="1">
    <name type="scientific">Rhizophora mucronata</name>
    <name type="common">Asiatic mangrove</name>
    <dbReference type="NCBI Taxonomy" id="61149"/>
    <lineage>
        <taxon>Eukaryota</taxon>
        <taxon>Viridiplantae</taxon>
        <taxon>Streptophyta</taxon>
        <taxon>Embryophyta</taxon>
        <taxon>Tracheophyta</taxon>
        <taxon>Spermatophyta</taxon>
        <taxon>Magnoliopsida</taxon>
        <taxon>eudicotyledons</taxon>
        <taxon>Gunneridae</taxon>
        <taxon>Pentapetalae</taxon>
        <taxon>rosids</taxon>
        <taxon>fabids</taxon>
        <taxon>Malpighiales</taxon>
        <taxon>Rhizophoraceae</taxon>
        <taxon>Rhizophora</taxon>
    </lineage>
</organism>
<proteinExistence type="predicted"/>
<name>A0A2P2PH11_RHIMU</name>
<dbReference type="EMBL" id="GGEC01073498">
    <property type="protein sequence ID" value="MBX53982.1"/>
    <property type="molecule type" value="Transcribed_RNA"/>
</dbReference>
<evidence type="ECO:0000313" key="1">
    <source>
        <dbReference type="EMBL" id="MBX53982.1"/>
    </source>
</evidence>
<dbReference type="AlphaFoldDB" id="A0A2P2PH11"/>
<sequence length="42" mass="4862">MINPENHIKKKKKKVLHSAAEIMMQVRTSENAGKGDKKEREK</sequence>